<comment type="caution">
    <text evidence="2">The sequence shown here is derived from an EMBL/GenBank/DDBJ whole genome shotgun (WGS) entry which is preliminary data.</text>
</comment>
<dbReference type="EMBL" id="MU128920">
    <property type="protein sequence ID" value="KAF9519086.1"/>
    <property type="molecule type" value="Genomic_DNA"/>
</dbReference>
<dbReference type="Proteomes" id="UP000886523">
    <property type="component" value="Unassembled WGS sequence"/>
</dbReference>
<evidence type="ECO:0000256" key="1">
    <source>
        <dbReference type="SAM" id="MobiDB-lite"/>
    </source>
</evidence>
<feature type="region of interest" description="Disordered" evidence="1">
    <location>
        <begin position="1"/>
        <end position="41"/>
    </location>
</feature>
<keyword evidence="3" id="KW-1185">Reference proteome</keyword>
<accession>A0A9P6B7J8</accession>
<protein>
    <submittedName>
        <fullName evidence="2">Uncharacterized protein</fullName>
    </submittedName>
</protein>
<organism evidence="2 3">
    <name type="scientific">Hydnum rufescens UP504</name>
    <dbReference type="NCBI Taxonomy" id="1448309"/>
    <lineage>
        <taxon>Eukaryota</taxon>
        <taxon>Fungi</taxon>
        <taxon>Dikarya</taxon>
        <taxon>Basidiomycota</taxon>
        <taxon>Agaricomycotina</taxon>
        <taxon>Agaricomycetes</taxon>
        <taxon>Cantharellales</taxon>
        <taxon>Hydnaceae</taxon>
        <taxon>Hydnum</taxon>
    </lineage>
</organism>
<sequence length="75" mass="7624">MPASSTARMEALSGRETGNVGVPPTEPDHPSTGPAIMPNATERITSSPSDTFSEVGAAGATAGQRRLYLHGSKSA</sequence>
<dbReference type="AlphaFoldDB" id="A0A9P6B7J8"/>
<evidence type="ECO:0000313" key="3">
    <source>
        <dbReference type="Proteomes" id="UP000886523"/>
    </source>
</evidence>
<proteinExistence type="predicted"/>
<gene>
    <name evidence="2" type="ORF">BS47DRAFT_1388503</name>
</gene>
<evidence type="ECO:0000313" key="2">
    <source>
        <dbReference type="EMBL" id="KAF9519086.1"/>
    </source>
</evidence>
<reference evidence="2" key="1">
    <citation type="journal article" date="2020" name="Nat. Commun.">
        <title>Large-scale genome sequencing of mycorrhizal fungi provides insights into the early evolution of symbiotic traits.</title>
        <authorList>
            <person name="Miyauchi S."/>
            <person name="Kiss E."/>
            <person name="Kuo A."/>
            <person name="Drula E."/>
            <person name="Kohler A."/>
            <person name="Sanchez-Garcia M."/>
            <person name="Morin E."/>
            <person name="Andreopoulos B."/>
            <person name="Barry K.W."/>
            <person name="Bonito G."/>
            <person name="Buee M."/>
            <person name="Carver A."/>
            <person name="Chen C."/>
            <person name="Cichocki N."/>
            <person name="Clum A."/>
            <person name="Culley D."/>
            <person name="Crous P.W."/>
            <person name="Fauchery L."/>
            <person name="Girlanda M."/>
            <person name="Hayes R.D."/>
            <person name="Keri Z."/>
            <person name="LaButti K."/>
            <person name="Lipzen A."/>
            <person name="Lombard V."/>
            <person name="Magnuson J."/>
            <person name="Maillard F."/>
            <person name="Murat C."/>
            <person name="Nolan M."/>
            <person name="Ohm R.A."/>
            <person name="Pangilinan J."/>
            <person name="Pereira M.F."/>
            <person name="Perotto S."/>
            <person name="Peter M."/>
            <person name="Pfister S."/>
            <person name="Riley R."/>
            <person name="Sitrit Y."/>
            <person name="Stielow J.B."/>
            <person name="Szollosi G."/>
            <person name="Zifcakova L."/>
            <person name="Stursova M."/>
            <person name="Spatafora J.W."/>
            <person name="Tedersoo L."/>
            <person name="Vaario L.M."/>
            <person name="Yamada A."/>
            <person name="Yan M."/>
            <person name="Wang P."/>
            <person name="Xu J."/>
            <person name="Bruns T."/>
            <person name="Baldrian P."/>
            <person name="Vilgalys R."/>
            <person name="Dunand C."/>
            <person name="Henrissat B."/>
            <person name="Grigoriev I.V."/>
            <person name="Hibbett D."/>
            <person name="Nagy L.G."/>
            <person name="Martin F.M."/>
        </authorList>
    </citation>
    <scope>NUCLEOTIDE SEQUENCE</scope>
    <source>
        <strain evidence="2">UP504</strain>
    </source>
</reference>
<name>A0A9P6B7J8_9AGAM</name>